<comment type="pathway">
    <text evidence="1 8 9">Carbohydrate degradation; glycolysis; D-glyceraldehyde 3-phosphate and glycerone phosphate from D-glucose: step 2/4.</text>
</comment>
<dbReference type="UniPathway" id="UPA00109">
    <property type="reaction ID" value="UER00181"/>
</dbReference>
<evidence type="ECO:0000256" key="6">
    <source>
        <dbReference type="ARBA" id="ARBA00023235"/>
    </source>
</evidence>
<feature type="active site" description="Proton donor" evidence="8">
    <location>
        <position position="287"/>
    </location>
</feature>
<name>S3URX2_9LEPT</name>
<gene>
    <name evidence="8 10" type="primary">pgi</name>
    <name evidence="10" type="ORF">LEP1GSC058_2780</name>
</gene>
<comment type="similarity">
    <text evidence="2 8 9">Belongs to the GPI family.</text>
</comment>
<reference evidence="10" key="1">
    <citation type="submission" date="2013-04" db="EMBL/GenBank/DDBJ databases">
        <authorList>
            <person name="Harkins D.M."/>
            <person name="Durkin A.S."/>
            <person name="Selengut J.D."/>
            <person name="Sanka R."/>
            <person name="DePew J."/>
            <person name="Purushe J."/>
            <person name="Ahmed A."/>
            <person name="van der Linden H."/>
            <person name="Goris M.G.A."/>
            <person name="Hartskeerl R.A."/>
            <person name="Vinetz J.M."/>
            <person name="Sutton G.G."/>
            <person name="Nelson W.C."/>
            <person name="Fouts D.E."/>
        </authorList>
    </citation>
    <scope>NUCLEOTIDE SEQUENCE [LARGE SCALE GENOMIC DNA]</scope>
    <source>
        <strain evidence="10">BUT 6</strain>
    </source>
</reference>
<dbReference type="FunFam" id="3.40.50.10490:FF:000016">
    <property type="entry name" value="Glucose-6-phosphate isomerase"/>
    <property type="match status" value="1"/>
</dbReference>
<dbReference type="HAMAP" id="MF_00473">
    <property type="entry name" value="G6P_isomerase"/>
    <property type="match status" value="1"/>
</dbReference>
<comment type="caution">
    <text evidence="10">The sequence shown here is derived from an EMBL/GenBank/DDBJ whole genome shotgun (WGS) entry which is preliminary data.</text>
</comment>
<dbReference type="GO" id="GO:0097367">
    <property type="term" value="F:carbohydrate derivative binding"/>
    <property type="evidence" value="ECO:0007669"/>
    <property type="project" value="InterPro"/>
</dbReference>
<sequence>MTFALELKDRFASEFIEASQRDALLRESGIALENLISGKGKGKEFLGWVNLPQTIRSESIEIISSEADRIRRQSDTVVLVGIGGSYLGARAVIDASEPYFPKSKIGSPEIVYAGHHLDGRYHAELLKYLETREFSINVISKSGTTTEPALAFRLLWDLAKKKYGDKAKERIIATTDSSKGALRKMSDTLGFTTFVIPDDIGGRYSVLTPVGLFPIAVAGIDILAFVNGFQEASNQLLARTNPEENLSCRYAVLRNCLYRSGRSTEVLSSFTPSLRTFTEWWKQLYGESEGKEGKGIFPAGVNLTTDLHSMGQYLQEGERRLFETFLHPLTVKEDVIVPADKDDLDGLNFLAMKPMSEVNRKAILGTLTAHSEGNVPCIELCFPDTSPENLGSLMYFFELACGISGTLLNVNPFDQPGVEAYKRNMFALLGKSGFEELRETLKSKGI</sequence>
<dbReference type="PROSITE" id="PS51463">
    <property type="entry name" value="P_GLUCOSE_ISOMERASE_3"/>
    <property type="match status" value="1"/>
</dbReference>
<comment type="subcellular location">
    <subcellularLocation>
        <location evidence="8">Cytoplasm</location>
    </subcellularLocation>
</comment>
<dbReference type="RefSeq" id="WP_016549651.1">
    <property type="nucleotide sequence ID" value="NZ_AKWZ02000010.1"/>
</dbReference>
<keyword evidence="11" id="KW-1185">Reference proteome</keyword>
<dbReference type="PANTHER" id="PTHR11469:SF1">
    <property type="entry name" value="GLUCOSE-6-PHOSPHATE ISOMERASE"/>
    <property type="match status" value="1"/>
</dbReference>
<dbReference type="EC" id="5.3.1.9" evidence="8"/>
<evidence type="ECO:0000256" key="2">
    <source>
        <dbReference type="ARBA" id="ARBA00006604"/>
    </source>
</evidence>
<dbReference type="PROSITE" id="PS00765">
    <property type="entry name" value="P_GLUCOSE_ISOMERASE_1"/>
    <property type="match status" value="1"/>
</dbReference>
<feature type="active site" evidence="8">
    <location>
        <position position="422"/>
    </location>
</feature>
<dbReference type="PRINTS" id="PR00662">
    <property type="entry name" value="G6PISOMERASE"/>
</dbReference>
<dbReference type="OrthoDB" id="140919at2"/>
<accession>S3URX2</accession>
<dbReference type="GO" id="GO:0051156">
    <property type="term" value="P:glucose 6-phosphate metabolic process"/>
    <property type="evidence" value="ECO:0007669"/>
    <property type="project" value="TreeGrafter"/>
</dbReference>
<evidence type="ECO:0000256" key="5">
    <source>
        <dbReference type="ARBA" id="ARBA00023152"/>
    </source>
</evidence>
<dbReference type="InterPro" id="IPR018189">
    <property type="entry name" value="Phosphoglucose_isomerase_CS"/>
</dbReference>
<dbReference type="GO" id="GO:0004347">
    <property type="term" value="F:glucose-6-phosphate isomerase activity"/>
    <property type="evidence" value="ECO:0007669"/>
    <property type="project" value="UniProtKB-UniRule"/>
</dbReference>
<dbReference type="Proteomes" id="UP000014540">
    <property type="component" value="Unassembled WGS sequence"/>
</dbReference>
<evidence type="ECO:0000256" key="9">
    <source>
        <dbReference type="RuleBase" id="RU000612"/>
    </source>
</evidence>
<keyword evidence="5 8" id="KW-0324">Glycolysis</keyword>
<comment type="pathway">
    <text evidence="8">Carbohydrate biosynthesis; gluconeogenesis.</text>
</comment>
<keyword evidence="6 8" id="KW-0413">Isomerase</keyword>
<dbReference type="InterPro" id="IPR046348">
    <property type="entry name" value="SIS_dom_sf"/>
</dbReference>
<evidence type="ECO:0000313" key="10">
    <source>
        <dbReference type="EMBL" id="EPG73161.1"/>
    </source>
</evidence>
<dbReference type="Gene3D" id="3.40.50.10490">
    <property type="entry name" value="Glucose-6-phosphate isomerase like protein, domain 1"/>
    <property type="match status" value="2"/>
</dbReference>
<dbReference type="EMBL" id="AKWZ02000010">
    <property type="protein sequence ID" value="EPG73161.1"/>
    <property type="molecule type" value="Genomic_DNA"/>
</dbReference>
<evidence type="ECO:0000313" key="11">
    <source>
        <dbReference type="Proteomes" id="UP000014540"/>
    </source>
</evidence>
<dbReference type="SUPFAM" id="SSF53697">
    <property type="entry name" value="SIS domain"/>
    <property type="match status" value="1"/>
</dbReference>
<evidence type="ECO:0000256" key="7">
    <source>
        <dbReference type="ARBA" id="ARBA00029321"/>
    </source>
</evidence>
<dbReference type="GO" id="GO:0005829">
    <property type="term" value="C:cytosol"/>
    <property type="evidence" value="ECO:0007669"/>
    <property type="project" value="TreeGrafter"/>
</dbReference>
<dbReference type="GO" id="GO:0006096">
    <property type="term" value="P:glycolytic process"/>
    <property type="evidence" value="ECO:0007669"/>
    <property type="project" value="UniProtKB-UniRule"/>
</dbReference>
<organism evidence="10 11">
    <name type="scientific">Leptospira fainei serovar Hurstbridge str. BUT 6</name>
    <dbReference type="NCBI Taxonomy" id="1193011"/>
    <lineage>
        <taxon>Bacteria</taxon>
        <taxon>Pseudomonadati</taxon>
        <taxon>Spirochaetota</taxon>
        <taxon>Spirochaetia</taxon>
        <taxon>Leptospirales</taxon>
        <taxon>Leptospiraceae</taxon>
        <taxon>Leptospira</taxon>
    </lineage>
</organism>
<dbReference type="AlphaFoldDB" id="S3URX2"/>
<dbReference type="STRING" id="1193011.LEP1GSC058_2780"/>
<evidence type="ECO:0000256" key="8">
    <source>
        <dbReference type="HAMAP-Rule" id="MF_00473"/>
    </source>
</evidence>
<dbReference type="InterPro" id="IPR035482">
    <property type="entry name" value="SIS_PGI_2"/>
</dbReference>
<dbReference type="PROSITE" id="PS00174">
    <property type="entry name" value="P_GLUCOSE_ISOMERASE_2"/>
    <property type="match status" value="1"/>
</dbReference>
<dbReference type="InterPro" id="IPR035476">
    <property type="entry name" value="SIS_PGI_1"/>
</dbReference>
<dbReference type="Pfam" id="PF00342">
    <property type="entry name" value="PGI"/>
    <property type="match status" value="1"/>
</dbReference>
<comment type="catalytic activity">
    <reaction evidence="7 8 9">
        <text>alpha-D-glucose 6-phosphate = beta-D-fructose 6-phosphate</text>
        <dbReference type="Rhea" id="RHEA:11816"/>
        <dbReference type="ChEBI" id="CHEBI:57634"/>
        <dbReference type="ChEBI" id="CHEBI:58225"/>
        <dbReference type="EC" id="5.3.1.9"/>
    </reaction>
</comment>
<comment type="caution">
    <text evidence="8">Lacks conserved residue(s) required for the propagation of feature annotation.</text>
</comment>
<proteinExistence type="inferred from homology"/>
<protein>
    <recommendedName>
        <fullName evidence="8">Glucose-6-phosphate isomerase</fullName>
        <shortName evidence="8">GPI</shortName>
        <ecNumber evidence="8">5.3.1.9</ecNumber>
    </recommendedName>
    <alternativeName>
        <fullName evidence="8">Phosphoglucose isomerase</fullName>
        <shortName evidence="8">PGI</shortName>
    </alternativeName>
    <alternativeName>
        <fullName evidence="8">Phosphohexose isomerase</fullName>
        <shortName evidence="8">PHI</shortName>
    </alternativeName>
</protein>
<keyword evidence="3 8" id="KW-0312">Gluconeogenesis</keyword>
<dbReference type="UniPathway" id="UPA00138"/>
<comment type="function">
    <text evidence="8">Catalyzes the reversible isomerization of glucose-6-phosphate to fructose-6-phosphate.</text>
</comment>
<dbReference type="NCBIfam" id="NF010697">
    <property type="entry name" value="PRK14097.1"/>
    <property type="match status" value="1"/>
</dbReference>
<dbReference type="CDD" id="cd05015">
    <property type="entry name" value="SIS_PGI_1"/>
    <property type="match status" value="1"/>
</dbReference>
<keyword evidence="4 8" id="KW-0963">Cytoplasm</keyword>
<dbReference type="GO" id="GO:0006094">
    <property type="term" value="P:gluconeogenesis"/>
    <property type="evidence" value="ECO:0007669"/>
    <property type="project" value="UniProtKB-UniRule"/>
</dbReference>
<dbReference type="CDD" id="cd05016">
    <property type="entry name" value="SIS_PGI_2"/>
    <property type="match status" value="1"/>
</dbReference>
<evidence type="ECO:0000256" key="3">
    <source>
        <dbReference type="ARBA" id="ARBA00022432"/>
    </source>
</evidence>
<dbReference type="GO" id="GO:0048029">
    <property type="term" value="F:monosaccharide binding"/>
    <property type="evidence" value="ECO:0007669"/>
    <property type="project" value="TreeGrafter"/>
</dbReference>
<evidence type="ECO:0000256" key="4">
    <source>
        <dbReference type="ARBA" id="ARBA00022490"/>
    </source>
</evidence>
<evidence type="ECO:0000256" key="1">
    <source>
        <dbReference type="ARBA" id="ARBA00004926"/>
    </source>
</evidence>
<dbReference type="PANTHER" id="PTHR11469">
    <property type="entry name" value="GLUCOSE-6-PHOSPHATE ISOMERASE"/>
    <property type="match status" value="1"/>
</dbReference>
<dbReference type="InterPro" id="IPR001672">
    <property type="entry name" value="G6P_Isomerase"/>
</dbReference>